<gene>
    <name evidence="2" type="ORF">PTTW11_07234</name>
</gene>
<evidence type="ECO:0000256" key="1">
    <source>
        <dbReference type="SAM" id="MobiDB-lite"/>
    </source>
</evidence>
<reference evidence="2" key="1">
    <citation type="submission" date="2021-02" db="EMBL/GenBank/DDBJ databases">
        <authorList>
            <person name="Syme A R."/>
            <person name="Syme A R."/>
            <person name="Moolhuijzen P."/>
        </authorList>
    </citation>
    <scope>NUCLEOTIDE SEQUENCE</scope>
    <source>
        <strain evidence="2">W1-1</strain>
    </source>
</reference>
<dbReference type="Proteomes" id="UP000472372">
    <property type="component" value="Chromosome 6"/>
</dbReference>
<sequence>MNPNANHISGAAANNRPQSVLNATEQEKNTHIDSTNESDVVYSQELTEERLKLNNTNHDHEITFCQQVFNAINCQRAGLELNIDLPIECYMPQKSQLNEWIKQQAA</sequence>
<accession>A0A6S6W4Z5</accession>
<name>A0A6S6W4Z5_9PLEO</name>
<proteinExistence type="predicted"/>
<protein>
    <submittedName>
        <fullName evidence="2">Uncharacterized protein</fullName>
    </submittedName>
</protein>
<feature type="region of interest" description="Disordered" evidence="1">
    <location>
        <begin position="1"/>
        <end position="39"/>
    </location>
</feature>
<dbReference type="AlphaFoldDB" id="A0A6S6W4Z5"/>
<feature type="compositionally biased region" description="Polar residues" evidence="1">
    <location>
        <begin position="15"/>
        <end position="24"/>
    </location>
</feature>
<dbReference type="EMBL" id="HG992982">
    <property type="protein sequence ID" value="CAE7187917.1"/>
    <property type="molecule type" value="Genomic_DNA"/>
</dbReference>
<evidence type="ECO:0000313" key="3">
    <source>
        <dbReference type="Proteomes" id="UP000472372"/>
    </source>
</evidence>
<organism evidence="2 3">
    <name type="scientific">Pyrenophora teres f. teres</name>
    <dbReference type="NCBI Taxonomy" id="97479"/>
    <lineage>
        <taxon>Eukaryota</taxon>
        <taxon>Fungi</taxon>
        <taxon>Dikarya</taxon>
        <taxon>Ascomycota</taxon>
        <taxon>Pezizomycotina</taxon>
        <taxon>Dothideomycetes</taxon>
        <taxon>Pleosporomycetidae</taxon>
        <taxon>Pleosporales</taxon>
        <taxon>Pleosporineae</taxon>
        <taxon>Pleosporaceae</taxon>
        <taxon>Pyrenophora</taxon>
    </lineage>
</organism>
<evidence type="ECO:0000313" key="2">
    <source>
        <dbReference type="EMBL" id="CAE7187917.1"/>
    </source>
</evidence>